<dbReference type="EMBL" id="KQ947410">
    <property type="protein sequence ID" value="KUJ20144.1"/>
    <property type="molecule type" value="Genomic_DNA"/>
</dbReference>
<evidence type="ECO:0000256" key="6">
    <source>
        <dbReference type="ARBA" id="ARBA00023242"/>
    </source>
</evidence>
<keyword evidence="1" id="KW-0479">Metal-binding</keyword>
<protein>
    <recommendedName>
        <fullName evidence="7">Zn(2)-C6 fungal-type domain-containing protein</fullName>
    </recommendedName>
</protein>
<keyword evidence="3" id="KW-0805">Transcription regulation</keyword>
<dbReference type="GO" id="GO:0003677">
    <property type="term" value="F:DNA binding"/>
    <property type="evidence" value="ECO:0007669"/>
    <property type="project" value="UniProtKB-KW"/>
</dbReference>
<dbReference type="AlphaFoldDB" id="A0A194XJ41"/>
<dbReference type="PANTHER" id="PTHR36206">
    <property type="entry name" value="ASPERCRYPTIN BIOSYNTHESIS CLUSTER-SPECIFIC TRANSCRIPTION REGULATOR ATNN-RELATED"/>
    <property type="match status" value="1"/>
</dbReference>
<keyword evidence="5" id="KW-0804">Transcription</keyword>
<evidence type="ECO:0000256" key="1">
    <source>
        <dbReference type="ARBA" id="ARBA00022723"/>
    </source>
</evidence>
<evidence type="ECO:0000259" key="7">
    <source>
        <dbReference type="PROSITE" id="PS50048"/>
    </source>
</evidence>
<dbReference type="InterPro" id="IPR036864">
    <property type="entry name" value="Zn2-C6_fun-type_DNA-bd_sf"/>
</dbReference>
<name>A0A194XJ41_MOLSC</name>
<dbReference type="PANTHER" id="PTHR36206:SF12">
    <property type="entry name" value="ASPERCRYPTIN BIOSYNTHESIS CLUSTER-SPECIFIC TRANSCRIPTION REGULATOR ATNN-RELATED"/>
    <property type="match status" value="1"/>
</dbReference>
<dbReference type="InParanoid" id="A0A194XJ41"/>
<evidence type="ECO:0000313" key="9">
    <source>
        <dbReference type="Proteomes" id="UP000070700"/>
    </source>
</evidence>
<feature type="domain" description="Zn(2)-C6 fungal-type" evidence="7">
    <location>
        <begin position="21"/>
        <end position="51"/>
    </location>
</feature>
<dbReference type="InterPro" id="IPR021858">
    <property type="entry name" value="Fun_TF"/>
</dbReference>
<dbReference type="InterPro" id="IPR001138">
    <property type="entry name" value="Zn2Cys6_DnaBD"/>
</dbReference>
<keyword evidence="6" id="KW-0539">Nucleus</keyword>
<dbReference type="SUPFAM" id="SSF57701">
    <property type="entry name" value="Zn2/Cys6 DNA-binding domain"/>
    <property type="match status" value="1"/>
</dbReference>
<evidence type="ECO:0000313" key="8">
    <source>
        <dbReference type="EMBL" id="KUJ20144.1"/>
    </source>
</evidence>
<dbReference type="Pfam" id="PF11951">
    <property type="entry name" value="Fungal_trans_2"/>
    <property type="match status" value="1"/>
</dbReference>
<keyword evidence="2" id="KW-0862">Zinc</keyword>
<keyword evidence="9" id="KW-1185">Reference proteome</keyword>
<dbReference type="Proteomes" id="UP000070700">
    <property type="component" value="Unassembled WGS sequence"/>
</dbReference>
<dbReference type="GeneID" id="28824330"/>
<reference evidence="8 9" key="1">
    <citation type="submission" date="2015-10" db="EMBL/GenBank/DDBJ databases">
        <title>Full genome of DAOMC 229536 Phialocephala scopiformis, a fungal endophyte of spruce producing the potent anti-insectan compound rugulosin.</title>
        <authorList>
            <consortium name="DOE Joint Genome Institute"/>
            <person name="Walker A.K."/>
            <person name="Frasz S.L."/>
            <person name="Seifert K.A."/>
            <person name="Miller J.D."/>
            <person name="Mondo S.J."/>
            <person name="Labutti K."/>
            <person name="Lipzen A."/>
            <person name="Dockter R."/>
            <person name="Kennedy M."/>
            <person name="Grigoriev I.V."/>
            <person name="Spatafora J.W."/>
        </authorList>
    </citation>
    <scope>NUCLEOTIDE SEQUENCE [LARGE SCALE GENOMIC DNA]</scope>
    <source>
        <strain evidence="8 9">CBS 120377</strain>
    </source>
</reference>
<dbReference type="InterPro" id="IPR052360">
    <property type="entry name" value="Transcr_Regulatory_Proteins"/>
</dbReference>
<dbReference type="CDD" id="cd00067">
    <property type="entry name" value="GAL4"/>
    <property type="match status" value="1"/>
</dbReference>
<proteinExistence type="predicted"/>
<dbReference type="OrthoDB" id="416217at2759"/>
<dbReference type="GO" id="GO:0000981">
    <property type="term" value="F:DNA-binding transcription factor activity, RNA polymerase II-specific"/>
    <property type="evidence" value="ECO:0007669"/>
    <property type="project" value="InterPro"/>
</dbReference>
<dbReference type="PROSITE" id="PS00463">
    <property type="entry name" value="ZN2_CY6_FUNGAL_1"/>
    <property type="match status" value="1"/>
</dbReference>
<evidence type="ECO:0000256" key="3">
    <source>
        <dbReference type="ARBA" id="ARBA00023015"/>
    </source>
</evidence>
<gene>
    <name evidence="8" type="ORF">LY89DRAFT_682930</name>
</gene>
<dbReference type="Gene3D" id="4.10.240.10">
    <property type="entry name" value="Zn(2)-C6 fungal-type DNA-binding domain"/>
    <property type="match status" value="1"/>
</dbReference>
<dbReference type="Pfam" id="PF00172">
    <property type="entry name" value="Zn_clus"/>
    <property type="match status" value="1"/>
</dbReference>
<dbReference type="SMART" id="SM00066">
    <property type="entry name" value="GAL4"/>
    <property type="match status" value="1"/>
</dbReference>
<dbReference type="GO" id="GO:0008270">
    <property type="term" value="F:zinc ion binding"/>
    <property type="evidence" value="ECO:0007669"/>
    <property type="project" value="InterPro"/>
</dbReference>
<evidence type="ECO:0000256" key="2">
    <source>
        <dbReference type="ARBA" id="ARBA00022833"/>
    </source>
</evidence>
<dbReference type="RefSeq" id="XP_018074499.1">
    <property type="nucleotide sequence ID" value="XM_018214604.1"/>
</dbReference>
<organism evidence="8 9">
    <name type="scientific">Mollisia scopiformis</name>
    <name type="common">Conifer needle endophyte fungus</name>
    <name type="synonym">Phialocephala scopiformis</name>
    <dbReference type="NCBI Taxonomy" id="149040"/>
    <lineage>
        <taxon>Eukaryota</taxon>
        <taxon>Fungi</taxon>
        <taxon>Dikarya</taxon>
        <taxon>Ascomycota</taxon>
        <taxon>Pezizomycotina</taxon>
        <taxon>Leotiomycetes</taxon>
        <taxon>Helotiales</taxon>
        <taxon>Mollisiaceae</taxon>
        <taxon>Mollisia</taxon>
    </lineage>
</organism>
<evidence type="ECO:0000256" key="4">
    <source>
        <dbReference type="ARBA" id="ARBA00023125"/>
    </source>
</evidence>
<dbReference type="PROSITE" id="PS50048">
    <property type="entry name" value="ZN2_CY6_FUNGAL_2"/>
    <property type="match status" value="1"/>
</dbReference>
<dbReference type="KEGG" id="psco:LY89DRAFT_682930"/>
<accession>A0A194XJ41</accession>
<evidence type="ECO:0000256" key="5">
    <source>
        <dbReference type="ARBA" id="ARBA00023163"/>
    </source>
</evidence>
<sequence>MPDSSPQPKKARRRGPNTKAGCDTCKIRRKRCDQTRPACLRCSSTGRTCDFLSSPRSTAASHDQQSLKLHETLYWPHNLGATLSLFQLSSKTEADHFDYFVSECTTEFAGHVNGFFWQRSVIQAAHSEPFILHALLAIGSLRRLQVHGTTPSLEWHKPEVAEYITKKYAIALQTLRQRLRDRTIDWRLAALGSLVFLAIEVLQGYEQGAIIHYQSGETIIRSLSNIFPPNHNANSFHSMSPPAGYSKDTISDDIITAFTRLSVDEELFLGVSTLNSTDLPALPTEFESMTDAKLSVNSIMSATFAFLRRNGDNILKTLPLTPIPNAIVAEFSSINQTLQQWHCLFNTFLSCANISDPLANILLIHYYVASIKISTYFYSNELIYDEYTPQWEMIIDLSSTIVTHQINLPNSIGPCFTLDIAMAQPLYFVARKCRDINLRTKAIEEMKRVGSKGVYTGKTVAKVAEWVVRTEGEQEVDEGSIPDEKRLRDVHFDFDRATRSGKVGAKRRKVDGTFEYLMEDLDLS</sequence>
<keyword evidence="4" id="KW-0238">DNA-binding</keyword>